<dbReference type="Gene3D" id="1.20.1050.10">
    <property type="match status" value="1"/>
</dbReference>
<sequence>MLTVHHLGKSQSERIVWLCEELGLDYILRHHVRDPVTMLAPPSLRALHPAGTAPVIEEDGMVLAESGAILAYILAKHGGGRLELPAGHPDFPHYLYWLHYANGTLQPAMGRNMILHRLNLPEDNPVRRAMQGRLGHALGMVEARLAQVPWLAGQDFTAADIMSVFSLTTMRYFAPLDLGGYPAIRAWLQRVAAREGYRRAMAKGDPGMELLLG</sequence>
<feature type="domain" description="GST C-terminal" evidence="2">
    <location>
        <begin position="87"/>
        <end position="210"/>
    </location>
</feature>
<reference evidence="3 4" key="1">
    <citation type="submission" date="2021-12" db="EMBL/GenBank/DDBJ databases">
        <title>Siccirubricoccus leaddurans sp. nov., a high concentration Zn2+ tolerance bacterium.</title>
        <authorList>
            <person name="Cao Y."/>
        </authorList>
    </citation>
    <scope>NUCLEOTIDE SEQUENCE [LARGE SCALE GENOMIC DNA]</scope>
    <source>
        <strain evidence="3 4">KC 17139</strain>
    </source>
</reference>
<dbReference type="SFLD" id="SFLDS00019">
    <property type="entry name" value="Glutathione_Transferase_(cytos"/>
    <property type="match status" value="1"/>
</dbReference>
<dbReference type="Pfam" id="PF00043">
    <property type="entry name" value="GST_C"/>
    <property type="match status" value="1"/>
</dbReference>
<evidence type="ECO:0000259" key="2">
    <source>
        <dbReference type="PROSITE" id="PS50405"/>
    </source>
</evidence>
<dbReference type="InterPro" id="IPR040079">
    <property type="entry name" value="Glutathione_S-Trfase"/>
</dbReference>
<evidence type="ECO:0000313" key="3">
    <source>
        <dbReference type="EMBL" id="MCO6415920.1"/>
    </source>
</evidence>
<dbReference type="SFLD" id="SFLDG01150">
    <property type="entry name" value="Main.1:_Beta-like"/>
    <property type="match status" value="1"/>
</dbReference>
<dbReference type="InterPro" id="IPR036282">
    <property type="entry name" value="Glutathione-S-Trfase_C_sf"/>
</dbReference>
<gene>
    <name evidence="3" type="ORF">JYK14_06980</name>
</gene>
<evidence type="ECO:0000259" key="1">
    <source>
        <dbReference type="PROSITE" id="PS50404"/>
    </source>
</evidence>
<feature type="domain" description="GST N-terminal" evidence="1">
    <location>
        <begin position="1"/>
        <end position="81"/>
    </location>
</feature>
<dbReference type="InterPro" id="IPR036249">
    <property type="entry name" value="Thioredoxin-like_sf"/>
</dbReference>
<protein>
    <submittedName>
        <fullName evidence="3">Glutathione S-transferase family protein</fullName>
    </submittedName>
</protein>
<dbReference type="SUPFAM" id="SSF47616">
    <property type="entry name" value="GST C-terminal domain-like"/>
    <property type="match status" value="1"/>
</dbReference>
<keyword evidence="4" id="KW-1185">Reference proteome</keyword>
<comment type="caution">
    <text evidence="3">The sequence shown here is derived from an EMBL/GenBank/DDBJ whole genome shotgun (WGS) entry which is preliminary data.</text>
</comment>
<dbReference type="CDD" id="cd03046">
    <property type="entry name" value="GST_N_GTT1_like"/>
    <property type="match status" value="1"/>
</dbReference>
<dbReference type="Gene3D" id="3.40.30.10">
    <property type="entry name" value="Glutaredoxin"/>
    <property type="match status" value="1"/>
</dbReference>
<dbReference type="PANTHER" id="PTHR44051">
    <property type="entry name" value="GLUTATHIONE S-TRANSFERASE-RELATED"/>
    <property type="match status" value="1"/>
</dbReference>
<dbReference type="PROSITE" id="PS50404">
    <property type="entry name" value="GST_NTER"/>
    <property type="match status" value="1"/>
</dbReference>
<dbReference type="EMBL" id="JAFIRR010000039">
    <property type="protein sequence ID" value="MCO6415920.1"/>
    <property type="molecule type" value="Genomic_DNA"/>
</dbReference>
<dbReference type="RefSeq" id="WP_252952532.1">
    <property type="nucleotide sequence ID" value="NZ_JAFIRR010000039.1"/>
</dbReference>
<organism evidence="3 4">
    <name type="scientific">Siccirubricoccus soli</name>
    <dbReference type="NCBI Taxonomy" id="2899147"/>
    <lineage>
        <taxon>Bacteria</taxon>
        <taxon>Pseudomonadati</taxon>
        <taxon>Pseudomonadota</taxon>
        <taxon>Alphaproteobacteria</taxon>
        <taxon>Acetobacterales</taxon>
        <taxon>Roseomonadaceae</taxon>
        <taxon>Siccirubricoccus</taxon>
    </lineage>
</organism>
<dbReference type="InterPro" id="IPR010987">
    <property type="entry name" value="Glutathione-S-Trfase_C-like"/>
</dbReference>
<dbReference type="Pfam" id="PF13409">
    <property type="entry name" value="GST_N_2"/>
    <property type="match status" value="1"/>
</dbReference>
<dbReference type="InterPro" id="IPR004045">
    <property type="entry name" value="Glutathione_S-Trfase_N"/>
</dbReference>
<dbReference type="SUPFAM" id="SSF52833">
    <property type="entry name" value="Thioredoxin-like"/>
    <property type="match status" value="1"/>
</dbReference>
<name>A0ABT1D4L1_9PROT</name>
<dbReference type="Proteomes" id="UP001523392">
    <property type="component" value="Unassembled WGS sequence"/>
</dbReference>
<dbReference type="PANTHER" id="PTHR44051:SF9">
    <property type="entry name" value="GLUTATHIONE S-TRANSFERASE 1"/>
    <property type="match status" value="1"/>
</dbReference>
<dbReference type="PROSITE" id="PS50405">
    <property type="entry name" value="GST_CTER"/>
    <property type="match status" value="1"/>
</dbReference>
<accession>A0ABT1D4L1</accession>
<dbReference type="SFLD" id="SFLDG00358">
    <property type="entry name" value="Main_(cytGST)"/>
    <property type="match status" value="1"/>
</dbReference>
<evidence type="ECO:0000313" key="4">
    <source>
        <dbReference type="Proteomes" id="UP001523392"/>
    </source>
</evidence>
<dbReference type="InterPro" id="IPR004046">
    <property type="entry name" value="GST_C"/>
</dbReference>
<proteinExistence type="predicted"/>